<feature type="chain" id="PRO_5045478580" evidence="1">
    <location>
        <begin position="27"/>
        <end position="221"/>
    </location>
</feature>
<accession>A0ABR6NDP1</accession>
<name>A0ABR6NDP1_9SPHN</name>
<keyword evidence="1" id="KW-0732">Signal</keyword>
<dbReference type="Proteomes" id="UP001138540">
    <property type="component" value="Unassembled WGS sequence"/>
</dbReference>
<comment type="caution">
    <text evidence="2">The sequence shown here is derived from an EMBL/GenBank/DDBJ whole genome shotgun (WGS) entry which is preliminary data.</text>
</comment>
<protein>
    <submittedName>
        <fullName evidence="2">Pilus assembly protein CpaD</fullName>
    </submittedName>
</protein>
<proteinExistence type="predicted"/>
<dbReference type="RefSeq" id="WP_184149358.1">
    <property type="nucleotide sequence ID" value="NZ_JACHKA010000001.1"/>
</dbReference>
<reference evidence="2 3" key="1">
    <citation type="submission" date="2020-08" db="EMBL/GenBank/DDBJ databases">
        <title>Exploring microbial biodiversity for novel pathways involved in the catabolism of aromatic compounds derived from lignin.</title>
        <authorList>
            <person name="Elkins J."/>
        </authorList>
    </citation>
    <scope>NUCLEOTIDE SEQUENCE [LARGE SCALE GENOMIC DNA]</scope>
    <source>
        <strain evidence="2 3">B1D3A</strain>
    </source>
</reference>
<evidence type="ECO:0000313" key="2">
    <source>
        <dbReference type="EMBL" id="MBB5984354.1"/>
    </source>
</evidence>
<sequence>MEKTSFFFRPAARALALCLVIAPVLAAAPAVARKAERGVESAHQPVVERTDFVFDVTGESDGTLGSADRSRLNAWFSALRLGYGDHVSLASAGGSLALRDAVGEVVGRYGLLVEGDAPVTAGEAPAGGVRVVVSRSTASVPGCPSWRDKAEADFVGGLSDNYGCAAASNLAAMVADPRDLVEGRASDIDPTNGVSGKAIKAYQEKAPTGAGGLQAMSAGGK</sequence>
<gene>
    <name evidence="2" type="ORF">HNP60_000328</name>
</gene>
<keyword evidence="3" id="KW-1185">Reference proteome</keyword>
<organism evidence="2 3">
    <name type="scientific">Sphingobium lignivorans</name>
    <dbReference type="NCBI Taxonomy" id="2735886"/>
    <lineage>
        <taxon>Bacteria</taxon>
        <taxon>Pseudomonadati</taxon>
        <taxon>Pseudomonadota</taxon>
        <taxon>Alphaproteobacteria</taxon>
        <taxon>Sphingomonadales</taxon>
        <taxon>Sphingomonadaceae</taxon>
        <taxon>Sphingobium</taxon>
    </lineage>
</organism>
<evidence type="ECO:0000313" key="3">
    <source>
        <dbReference type="Proteomes" id="UP001138540"/>
    </source>
</evidence>
<evidence type="ECO:0000256" key="1">
    <source>
        <dbReference type="SAM" id="SignalP"/>
    </source>
</evidence>
<dbReference type="EMBL" id="JACHKA010000001">
    <property type="protein sequence ID" value="MBB5984354.1"/>
    <property type="molecule type" value="Genomic_DNA"/>
</dbReference>
<dbReference type="InterPro" id="IPR019027">
    <property type="entry name" value="Pilus_biogenesis_CpaD-related"/>
</dbReference>
<feature type="signal peptide" evidence="1">
    <location>
        <begin position="1"/>
        <end position="26"/>
    </location>
</feature>
<dbReference type="Pfam" id="PF09476">
    <property type="entry name" value="Pilus_CpaD"/>
    <property type="match status" value="1"/>
</dbReference>